<comment type="caution">
    <text evidence="1">The sequence shown here is derived from an EMBL/GenBank/DDBJ whole genome shotgun (WGS) entry which is preliminary data.</text>
</comment>
<gene>
    <name evidence="1" type="ORF">HMPREF9081_1909</name>
</gene>
<name>F5RNT8_9FIRM</name>
<dbReference type="Proteomes" id="UP000004067">
    <property type="component" value="Unassembled WGS sequence"/>
</dbReference>
<dbReference type="HOGENOM" id="CLU_016417_0_0_9"/>
<dbReference type="InterPro" id="IPR010144">
    <property type="entry name" value="CRISPR-assoc_prot_Csd1-typ"/>
</dbReference>
<keyword evidence="2" id="KW-1185">Reference proteome</keyword>
<dbReference type="AlphaFoldDB" id="F5RNT8"/>
<protein>
    <submittedName>
        <fullName evidence="1">Uncharacterized protein</fullName>
    </submittedName>
</protein>
<dbReference type="Pfam" id="PF09709">
    <property type="entry name" value="Cas_Csd1"/>
    <property type="match status" value="1"/>
</dbReference>
<proteinExistence type="predicted"/>
<organism evidence="1 2">
    <name type="scientific">Centipeda periodontii DSM 2778</name>
    <dbReference type="NCBI Taxonomy" id="888060"/>
    <lineage>
        <taxon>Bacteria</taxon>
        <taxon>Bacillati</taxon>
        <taxon>Bacillota</taxon>
        <taxon>Negativicutes</taxon>
        <taxon>Selenomonadales</taxon>
        <taxon>Selenomonadaceae</taxon>
        <taxon>Centipeda</taxon>
    </lineage>
</organism>
<reference evidence="1 2" key="1">
    <citation type="submission" date="2011-04" db="EMBL/GenBank/DDBJ databases">
        <authorList>
            <person name="Muzny D."/>
            <person name="Qin X."/>
            <person name="Deng J."/>
            <person name="Jiang H."/>
            <person name="Liu Y."/>
            <person name="Qu J."/>
            <person name="Song X.-Z."/>
            <person name="Zhang L."/>
            <person name="Thornton R."/>
            <person name="Coyle M."/>
            <person name="Francisco L."/>
            <person name="Jackson L."/>
            <person name="Javaid M."/>
            <person name="Korchina V."/>
            <person name="Kovar C."/>
            <person name="Mata R."/>
            <person name="Mathew T."/>
            <person name="Ngo R."/>
            <person name="Nguyen L."/>
            <person name="Nguyen N."/>
            <person name="Okwuonu G."/>
            <person name="Ongeri F."/>
            <person name="Pham C."/>
            <person name="Simmons D."/>
            <person name="Wilczek-Boney K."/>
            <person name="Hale W."/>
            <person name="Jakkamsetti A."/>
            <person name="Pham P."/>
            <person name="Ruth R."/>
            <person name="San Lucas F."/>
            <person name="Warren J."/>
            <person name="Zhang J."/>
            <person name="Zhao Z."/>
            <person name="Zhou C."/>
            <person name="Zhu D."/>
            <person name="Lee S."/>
            <person name="Bess C."/>
            <person name="Blankenburg K."/>
            <person name="Forbes L."/>
            <person name="Fu Q."/>
            <person name="Gubbala S."/>
            <person name="Hirani K."/>
            <person name="Jayaseelan J.C."/>
            <person name="Lara F."/>
            <person name="Munidasa M."/>
            <person name="Palculict T."/>
            <person name="Patil S."/>
            <person name="Pu L.-L."/>
            <person name="Saada N."/>
            <person name="Tang L."/>
            <person name="Weissenberger G."/>
            <person name="Zhu Y."/>
            <person name="Hemphill L."/>
            <person name="Shang Y."/>
            <person name="Youmans B."/>
            <person name="Ayvaz T."/>
            <person name="Ross M."/>
            <person name="Santibanez J."/>
            <person name="Aqrawi P."/>
            <person name="Gross S."/>
            <person name="Joshi V."/>
            <person name="Fowler G."/>
            <person name="Nazareth L."/>
            <person name="Reid J."/>
            <person name="Worley K."/>
            <person name="Petrosino J."/>
            <person name="Highlander S."/>
            <person name="Gibbs R."/>
        </authorList>
    </citation>
    <scope>NUCLEOTIDE SEQUENCE [LARGE SCALE GENOMIC DNA]</scope>
    <source>
        <strain evidence="1 2">DSM 2778</strain>
    </source>
</reference>
<evidence type="ECO:0000313" key="1">
    <source>
        <dbReference type="EMBL" id="EGK58603.1"/>
    </source>
</evidence>
<sequence>MSWMEQLVQTYDENERFAGRDDVDGMRALLPPVGHIVQNAQIEMTLSADGELIQAEVIPKELQSTLIPCTPESASRTNRPSPHPLHDNLSYVARDYYDFAKKPPKGETVPYLLYRKLLGTWADSDTNSKVQAVYRYISSHDVIRDLIEKKVLYQDDTGKLIEKWTDKEAPKPAIFSAVPGDILKAMVRFRVVVDDDDCPELWKDTQLQKSYQEFFHQQFSHMEEQLCYATGKILPATDKHGKGIRFPGDGAKIISSNDMSGFTFRGRFVDSDECLSIGYETSQKAMNALMWLARNQGYTHDGRVFLAWGRCGQTPPPVFDDTARLTRRRRPAGTARPSSLKGWAESLTKALAGYRHAFKQAEMSQVNVMVLDAATKGRLSICYYSEMAGEDFIDRIEKWHSLGCWRQHGYDSEKDESFAYFGVPTPKRLVEACHGVNVGDSQMKLELERIFYAILQGNPLPVDMERMVMGRAVKRAVCDKYYDWRRQL</sequence>
<accession>F5RNT8</accession>
<dbReference type="eggNOG" id="COG5632">
    <property type="taxonomic scope" value="Bacteria"/>
</dbReference>
<dbReference type="EMBL" id="AFHQ01000044">
    <property type="protein sequence ID" value="EGK58603.1"/>
    <property type="molecule type" value="Genomic_DNA"/>
</dbReference>
<evidence type="ECO:0000313" key="2">
    <source>
        <dbReference type="Proteomes" id="UP000004067"/>
    </source>
</evidence>
<dbReference type="STRING" id="888060.HMPREF9081_1909"/>